<organism evidence="2 3">
    <name type="scientific">Mycena rosella</name>
    <name type="common">Pink bonnet</name>
    <name type="synonym">Agaricus rosellus</name>
    <dbReference type="NCBI Taxonomy" id="1033263"/>
    <lineage>
        <taxon>Eukaryota</taxon>
        <taxon>Fungi</taxon>
        <taxon>Dikarya</taxon>
        <taxon>Basidiomycota</taxon>
        <taxon>Agaricomycotina</taxon>
        <taxon>Agaricomycetes</taxon>
        <taxon>Agaricomycetidae</taxon>
        <taxon>Agaricales</taxon>
        <taxon>Marasmiineae</taxon>
        <taxon>Mycenaceae</taxon>
        <taxon>Mycena</taxon>
    </lineage>
</organism>
<feature type="signal peptide" evidence="1">
    <location>
        <begin position="1"/>
        <end position="18"/>
    </location>
</feature>
<keyword evidence="3" id="KW-1185">Reference proteome</keyword>
<reference evidence="2" key="1">
    <citation type="submission" date="2023-03" db="EMBL/GenBank/DDBJ databases">
        <title>Massive genome expansion in bonnet fungi (Mycena s.s.) driven by repeated elements and novel gene families across ecological guilds.</title>
        <authorList>
            <consortium name="Lawrence Berkeley National Laboratory"/>
            <person name="Harder C.B."/>
            <person name="Miyauchi S."/>
            <person name="Viragh M."/>
            <person name="Kuo A."/>
            <person name="Thoen E."/>
            <person name="Andreopoulos B."/>
            <person name="Lu D."/>
            <person name="Skrede I."/>
            <person name="Drula E."/>
            <person name="Henrissat B."/>
            <person name="Morin E."/>
            <person name="Kohler A."/>
            <person name="Barry K."/>
            <person name="LaButti K."/>
            <person name="Morin E."/>
            <person name="Salamov A."/>
            <person name="Lipzen A."/>
            <person name="Mereny Z."/>
            <person name="Hegedus B."/>
            <person name="Baldrian P."/>
            <person name="Stursova M."/>
            <person name="Weitz H."/>
            <person name="Taylor A."/>
            <person name="Grigoriev I.V."/>
            <person name="Nagy L.G."/>
            <person name="Martin F."/>
            <person name="Kauserud H."/>
        </authorList>
    </citation>
    <scope>NUCLEOTIDE SEQUENCE</scope>
    <source>
        <strain evidence="2">CBHHK067</strain>
    </source>
</reference>
<evidence type="ECO:0000313" key="2">
    <source>
        <dbReference type="EMBL" id="KAJ7670397.1"/>
    </source>
</evidence>
<protein>
    <submittedName>
        <fullName evidence="2">Uncharacterized protein</fullName>
    </submittedName>
</protein>
<keyword evidence="1" id="KW-0732">Signal</keyword>
<name>A0AAD7CYP0_MYCRO</name>
<proteinExistence type="predicted"/>
<gene>
    <name evidence="2" type="ORF">B0H17DRAFT_1246153</name>
</gene>
<evidence type="ECO:0000313" key="3">
    <source>
        <dbReference type="Proteomes" id="UP001221757"/>
    </source>
</evidence>
<dbReference type="AlphaFoldDB" id="A0AAD7CYP0"/>
<dbReference type="Proteomes" id="UP001221757">
    <property type="component" value="Unassembled WGS sequence"/>
</dbReference>
<comment type="caution">
    <text evidence="2">The sequence shown here is derived from an EMBL/GenBank/DDBJ whole genome shotgun (WGS) entry which is preliminary data.</text>
</comment>
<feature type="chain" id="PRO_5042151283" evidence="1">
    <location>
        <begin position="19"/>
        <end position="307"/>
    </location>
</feature>
<sequence>MRSLALVLAALCAPATHGFAIATLGLDSHSTHLSESVTAEPGFTWCYEQNMGPPCVNAGTPPDQCINVGLADNDKASSARTNANSYCTFYKHGNCVGETLEIGPLQTINKFSDYKFDNLMSAYRCKWVVKPPTDVTCNILVTDAVTGTSYGYISHPSSPYGFYGPRQSAQTGALTVSFSYSESAPRQLNLRALNGPTAASTYPFLGATFDYLPEYSMGPGHSELAELVGTGETPAGGPQVDSSANSVSARAGYPLPMESALWRFDPSTQFLTAQWINRDGGQPQTTIVLCVSPFYLIVAATNARNGE</sequence>
<dbReference type="EMBL" id="JARKIE010000181">
    <property type="protein sequence ID" value="KAJ7670397.1"/>
    <property type="molecule type" value="Genomic_DNA"/>
</dbReference>
<accession>A0AAD7CYP0</accession>
<evidence type="ECO:0000256" key="1">
    <source>
        <dbReference type="SAM" id="SignalP"/>
    </source>
</evidence>